<feature type="signal peptide" evidence="2">
    <location>
        <begin position="1"/>
        <end position="23"/>
    </location>
</feature>
<feature type="chain" id="PRO_5041901143" evidence="2">
    <location>
        <begin position="24"/>
        <end position="117"/>
    </location>
</feature>
<sequence>MQLLNFVCILAVVLICNMDSASCIRGALFRSGRSLSESLDDNDSKWEKPEFASSDSLPGGPQRLLRLLQSERSSGQQPIADYYTVRLYSPRRASLFASPSMASQLRALYASPEAVDF</sequence>
<name>A0AAD4N7W7_9BILA</name>
<evidence type="ECO:0000256" key="2">
    <source>
        <dbReference type="SAM" id="SignalP"/>
    </source>
</evidence>
<gene>
    <name evidence="3" type="ORF">DdX_07591</name>
</gene>
<evidence type="ECO:0000313" key="4">
    <source>
        <dbReference type="Proteomes" id="UP001201812"/>
    </source>
</evidence>
<dbReference type="Proteomes" id="UP001201812">
    <property type="component" value="Unassembled WGS sequence"/>
</dbReference>
<evidence type="ECO:0000256" key="1">
    <source>
        <dbReference type="SAM" id="MobiDB-lite"/>
    </source>
</evidence>
<protein>
    <submittedName>
        <fullName evidence="3">Uncharacterized protein</fullName>
    </submittedName>
</protein>
<feature type="region of interest" description="Disordered" evidence="1">
    <location>
        <begin position="34"/>
        <end position="59"/>
    </location>
</feature>
<accession>A0AAD4N7W7</accession>
<dbReference type="AlphaFoldDB" id="A0AAD4N7W7"/>
<keyword evidence="2" id="KW-0732">Signal</keyword>
<evidence type="ECO:0000313" key="3">
    <source>
        <dbReference type="EMBL" id="KAI1716531.1"/>
    </source>
</evidence>
<keyword evidence="4" id="KW-1185">Reference proteome</keyword>
<proteinExistence type="predicted"/>
<organism evidence="3 4">
    <name type="scientific">Ditylenchus destructor</name>
    <dbReference type="NCBI Taxonomy" id="166010"/>
    <lineage>
        <taxon>Eukaryota</taxon>
        <taxon>Metazoa</taxon>
        <taxon>Ecdysozoa</taxon>
        <taxon>Nematoda</taxon>
        <taxon>Chromadorea</taxon>
        <taxon>Rhabditida</taxon>
        <taxon>Tylenchina</taxon>
        <taxon>Tylenchomorpha</taxon>
        <taxon>Sphaerularioidea</taxon>
        <taxon>Anguinidae</taxon>
        <taxon>Anguininae</taxon>
        <taxon>Ditylenchus</taxon>
    </lineage>
</organism>
<dbReference type="EMBL" id="JAKKPZ010000010">
    <property type="protein sequence ID" value="KAI1716531.1"/>
    <property type="molecule type" value="Genomic_DNA"/>
</dbReference>
<comment type="caution">
    <text evidence="3">The sequence shown here is derived from an EMBL/GenBank/DDBJ whole genome shotgun (WGS) entry which is preliminary data.</text>
</comment>
<reference evidence="3" key="1">
    <citation type="submission" date="2022-01" db="EMBL/GenBank/DDBJ databases">
        <title>Genome Sequence Resource for Two Populations of Ditylenchus destructor, the Migratory Endoparasitic Phytonematode.</title>
        <authorList>
            <person name="Zhang H."/>
            <person name="Lin R."/>
            <person name="Xie B."/>
        </authorList>
    </citation>
    <scope>NUCLEOTIDE SEQUENCE</scope>
    <source>
        <strain evidence="3">BazhouSP</strain>
    </source>
</reference>